<feature type="domain" description="Carrier" evidence="4">
    <location>
        <begin position="122"/>
        <end position="197"/>
    </location>
</feature>
<evidence type="ECO:0000256" key="3">
    <source>
        <dbReference type="ARBA" id="ARBA00022553"/>
    </source>
</evidence>
<comment type="cofactor">
    <cofactor evidence="1">
        <name>pantetheine 4'-phosphate</name>
        <dbReference type="ChEBI" id="CHEBI:47942"/>
    </cofactor>
</comment>
<dbReference type="PANTHER" id="PTHR45527:SF1">
    <property type="entry name" value="FATTY ACID SYNTHASE"/>
    <property type="match status" value="1"/>
</dbReference>
<keyword evidence="3" id="KW-0597">Phosphoprotein</keyword>
<dbReference type="SUPFAM" id="SSF56801">
    <property type="entry name" value="Acetyl-CoA synthetase-like"/>
    <property type="match status" value="3"/>
</dbReference>
<dbReference type="InterPro" id="IPR010071">
    <property type="entry name" value="AA_adenyl_dom"/>
</dbReference>
<dbReference type="Pfam" id="PF00550">
    <property type="entry name" value="PP-binding"/>
    <property type="match status" value="3"/>
</dbReference>
<dbReference type="Pfam" id="PF00501">
    <property type="entry name" value="AMP-binding"/>
    <property type="match status" value="2"/>
</dbReference>
<dbReference type="CDD" id="cd05930">
    <property type="entry name" value="A_NRPS"/>
    <property type="match status" value="1"/>
</dbReference>
<dbReference type="Gene3D" id="3.40.50.1820">
    <property type="entry name" value="alpha/beta hydrolase"/>
    <property type="match status" value="1"/>
</dbReference>
<sequence length="2333" mass="245273">MEYLGGVDDQVEIHGFRIELGEVQAVLTGHPSVAQAAVLVRDDQAGDARLVAYVLPVPAERAQGGVVVPETVVAWAAEQLPEYMVPSVVAVLDSWPLTEDGRLDREALPNPEEAAGSAVSRGPANAWEEILCGAFAQVLRLESVGVDEDFFALGGHSLSAVRLLSRVRAVLGVELPLRVLFEAPTVAKLAARVAGAGQARTALTAGERPERLPLSFAQRRLWFIGQLEGPSATYNVPVALRLSGELDEEALGAALRDVLGRHEVLRTVFPADENGEPYQRITALEDLAWDLEVAEVAREELAGAVAGAMGHEFDLAVDVPIRAWLFSTGCDERILVLTVHHIISDGWSMGPLARDLSVAYAARCDGRVPQWSPLPVQYADYALWQRELLGDERDPESLLSRQVAYWREALAGAPEELELPYDRARPLVASYRGHRVPVEVSAEVHAQLVGLARAEGATVFMVLQAALAVLLSRLGAGTDIPIGVAVAGRTDEALDDLVGFFVNSLVARTDLSGDPTFGEVLARVRRAGLGAFENQDVPFEKLVEELAPARSLSRHPLFQVMLTVQNTTRAALELSGLQAEGAAAELSTVKFDLDVNVGEVFDGEGRPAGLRGVVTGSVDLFDEVSVGELVGRWVRVLGAVVADPLVRVSGVEVLSEVERGRVVGEWNDTVAVEPGGTLPGLFEAQVARTPGAVALVSADGVEVSYGEVDERANRLARLLVGRGVGPESVVAVLMERSVGAVVALLAVSKAGGAYLPLDPGLPVERIGFMVGDAGAVLVLADSDAEAASGVSGSVLGVPLVVVDDPVVVAELAGLGGGVLSDAERVAGLRPEHPVYVIYTSGSTGVPKGVVVTHRGVGNLAAEEARRFVVGVGSRVVQRASLSFDAAFSEMCMALLAGAASVLAPAGVVVGEELVSFLVERGVTHAIIQPAVLASLPVGSVERLSGLETLVVAGEVCAPELVGLWAAGRRMFNVYGPTEATVAVAETEPLVAGELVTIGGPIANVRLYVLDEALRPVPAGVRGELHIAGVSLARGYLRRAGLTASRFVADPYGAVGSRMYRTGDVAYWTREGRLVVVGRSDSQVKVRGFRIELGEVESALVASPGVAHGVALVREDRPGDRRLVGYVVAEPGAVVGARAVREELASRLPEYMVPTAVVVLDALPLTVNGKLDRKALPAPEFEAGAGRGPATPQEEILCAVFAEILGLDAVGVDDDFFALGGHSLLATRLVSRIRTVLGIEMSLRTLFEAPTVAALAARLTDAGTARTALAPAERPERIPLSYAQRRLWFLAQLEGPSATYNLPSVLRLSGEVDAAALNTALRDVLERHEVLRTAFPVAGNGEPYQRIIEMTDVDRELTVLEVAPAELADAVAKAAAYPFDLAVEAPIRAWLFVTGPGEHVLVLTVHHIAGDGWSMGPLARDISHAYAQRCKGMAPEWSPLPVQYADYAMWQRELLGDEQDPESLLSRQVAYWRAALAGAPEELELPFDRVRPAVAGHRGHAVPLEVPAELHARLAQVARAEGVTMFMLLQAAFAVLLSRLGAGTDIPIGVAVAGRLDEALDELVGSFINTLVIRTDLSGGPTFTQALARVRDAGLSAMENQDVPFDRLVEELAPTRSLARHPLFQVLLTLQNNARTSLELKGVNAEGISLGTEAAKVDLDVSIGEVFDEVGRPAGLRGVVIAAADLFDAESVERLAARWVRVLEVVAADPRVRVGAVEVVDEVERRRVVVEWNDTVVGGPLVMVPELFAARVAGSPDAVAVVFEGESVSYAELDARAGRLAACLVAEGVGPESVVALALPRGVEMVAAILGVWKVGAAYVPLDPEYPVERLAFVVADSGAVLVVGVGSTLVGLSGVGLPVLALDDPGVVSRLAGAVPQAAVEHVSSGRLAYVIYTSGSTGVPKGVAATHGGLANLVASFGPVFGVGPGSGVLQFASFSFDASVLDVAVTLSSGAALVVASAAERGEPGLLRELVASAGVRAASVVPSLLGVLEPADLAGVETLLVGAEAISVQQAGVWSRGRRLVNTYGPTEAAVMVAAGEVDAGRVGVVPFGRPIRNTQLLVLDNYLMPVPVGVAGDLYIAGSGLARGYLGRAGLTAERFVAGRFAGGGGRMYRTGDRAKWASDGQLVFAGRADEQVKIRGFRIEPGEVQAVVAAYPGVAQAVVVVREDQAGDPRLVAYVVVEGGVGVGDLPVELREFVAQRMPEYMVPSAVVVLDVLPLTVNGKLDRKALPAPQYSAGTGRAPATEREKVLCAVFAEVLGLENVGVDDNFFVLGGHSLLATQLVTRIREVLGVEARLADVFEAPTVAGLATQVGNQKSARPALRPMRNKEES</sequence>
<dbReference type="InterPro" id="IPR029058">
    <property type="entry name" value="AB_hydrolase_fold"/>
</dbReference>
<dbReference type="Gene3D" id="3.30.300.30">
    <property type="match status" value="3"/>
</dbReference>
<dbReference type="InterPro" id="IPR020806">
    <property type="entry name" value="PKS_PP-bd"/>
</dbReference>
<dbReference type="PROSITE" id="PS50075">
    <property type="entry name" value="CARRIER"/>
    <property type="match status" value="3"/>
</dbReference>
<organism evidence="5 6">
    <name type="scientific">Kitasatospora nipponensis</name>
    <dbReference type="NCBI Taxonomy" id="258049"/>
    <lineage>
        <taxon>Bacteria</taxon>
        <taxon>Bacillati</taxon>
        <taxon>Actinomycetota</taxon>
        <taxon>Actinomycetes</taxon>
        <taxon>Kitasatosporales</taxon>
        <taxon>Streptomycetaceae</taxon>
        <taxon>Kitasatospora</taxon>
    </lineage>
</organism>
<dbReference type="Gene3D" id="1.10.1200.10">
    <property type="entry name" value="ACP-like"/>
    <property type="match status" value="2"/>
</dbReference>
<dbReference type="InterPro" id="IPR009081">
    <property type="entry name" value="PP-bd_ACP"/>
</dbReference>
<keyword evidence="2" id="KW-0596">Phosphopantetheine</keyword>
<evidence type="ECO:0000256" key="1">
    <source>
        <dbReference type="ARBA" id="ARBA00001957"/>
    </source>
</evidence>
<feature type="domain" description="Carrier" evidence="4">
    <location>
        <begin position="1187"/>
        <end position="1262"/>
    </location>
</feature>
<accession>A0ABN1X2M1</accession>
<evidence type="ECO:0000313" key="5">
    <source>
        <dbReference type="EMBL" id="GAA1275878.1"/>
    </source>
</evidence>
<dbReference type="Proteomes" id="UP001500037">
    <property type="component" value="Unassembled WGS sequence"/>
</dbReference>
<evidence type="ECO:0000313" key="6">
    <source>
        <dbReference type="Proteomes" id="UP001500037"/>
    </source>
</evidence>
<dbReference type="Gene3D" id="3.30.559.30">
    <property type="entry name" value="Nonribosomal peptide synthetase, condensation domain"/>
    <property type="match status" value="2"/>
</dbReference>
<keyword evidence="6" id="KW-1185">Reference proteome</keyword>
<dbReference type="PROSITE" id="PS00012">
    <property type="entry name" value="PHOSPHOPANTETHEINE"/>
    <property type="match status" value="2"/>
</dbReference>
<name>A0ABN1X2M1_9ACTN</name>
<dbReference type="Pfam" id="PF13193">
    <property type="entry name" value="AMP-binding_C"/>
    <property type="match status" value="3"/>
</dbReference>
<reference evidence="5 6" key="1">
    <citation type="journal article" date="2019" name="Int. J. Syst. Evol. Microbiol.">
        <title>The Global Catalogue of Microorganisms (GCM) 10K type strain sequencing project: providing services to taxonomists for standard genome sequencing and annotation.</title>
        <authorList>
            <consortium name="The Broad Institute Genomics Platform"/>
            <consortium name="The Broad Institute Genome Sequencing Center for Infectious Disease"/>
            <person name="Wu L."/>
            <person name="Ma J."/>
        </authorList>
    </citation>
    <scope>NUCLEOTIDE SEQUENCE [LARGE SCALE GENOMIC DNA]</scope>
    <source>
        <strain evidence="5 6">JCM 13004</strain>
    </source>
</reference>
<dbReference type="PANTHER" id="PTHR45527">
    <property type="entry name" value="NONRIBOSOMAL PEPTIDE SYNTHETASE"/>
    <property type="match status" value="1"/>
</dbReference>
<evidence type="ECO:0000259" key="4">
    <source>
        <dbReference type="PROSITE" id="PS50075"/>
    </source>
</evidence>
<dbReference type="InterPro" id="IPR025110">
    <property type="entry name" value="AMP-bd_C"/>
</dbReference>
<gene>
    <name evidence="5" type="ORF">GCM10009665_73600</name>
</gene>
<dbReference type="SUPFAM" id="SSF52777">
    <property type="entry name" value="CoA-dependent acyltransferases"/>
    <property type="match status" value="4"/>
</dbReference>
<dbReference type="NCBIfam" id="NF003417">
    <property type="entry name" value="PRK04813.1"/>
    <property type="match status" value="3"/>
</dbReference>
<dbReference type="InterPro" id="IPR020845">
    <property type="entry name" value="AMP-binding_CS"/>
</dbReference>
<comment type="caution">
    <text evidence="5">The sequence shown here is derived from an EMBL/GenBank/DDBJ whole genome shotgun (WGS) entry which is preliminary data.</text>
</comment>
<dbReference type="Pfam" id="PF00668">
    <property type="entry name" value="Condensation"/>
    <property type="match status" value="2"/>
</dbReference>
<protein>
    <recommendedName>
        <fullName evidence="4">Carrier domain-containing protein</fullName>
    </recommendedName>
</protein>
<dbReference type="EMBL" id="BAAALF010000265">
    <property type="protein sequence ID" value="GAA1275878.1"/>
    <property type="molecule type" value="Genomic_DNA"/>
</dbReference>
<dbReference type="Gene3D" id="2.30.38.10">
    <property type="entry name" value="Luciferase, Domain 3"/>
    <property type="match status" value="2"/>
</dbReference>
<dbReference type="CDD" id="cd19540">
    <property type="entry name" value="LCL_NRPS-like"/>
    <property type="match status" value="2"/>
</dbReference>
<proteinExistence type="predicted"/>
<dbReference type="InterPro" id="IPR001242">
    <property type="entry name" value="Condensation_dom"/>
</dbReference>
<dbReference type="InterPro" id="IPR036736">
    <property type="entry name" value="ACP-like_sf"/>
</dbReference>
<evidence type="ECO:0000256" key="2">
    <source>
        <dbReference type="ARBA" id="ARBA00022450"/>
    </source>
</evidence>
<dbReference type="SUPFAM" id="SSF47336">
    <property type="entry name" value="ACP-like"/>
    <property type="match status" value="3"/>
</dbReference>
<dbReference type="InterPro" id="IPR045851">
    <property type="entry name" value="AMP-bd_C_sf"/>
</dbReference>
<dbReference type="SMART" id="SM00823">
    <property type="entry name" value="PKS_PP"/>
    <property type="match status" value="3"/>
</dbReference>
<dbReference type="InterPro" id="IPR000873">
    <property type="entry name" value="AMP-dep_synth/lig_dom"/>
</dbReference>
<dbReference type="InterPro" id="IPR006162">
    <property type="entry name" value="Ppantetheine_attach_site"/>
</dbReference>
<dbReference type="NCBIfam" id="TIGR01733">
    <property type="entry name" value="AA-adenyl-dom"/>
    <property type="match status" value="2"/>
</dbReference>
<feature type="domain" description="Carrier" evidence="4">
    <location>
        <begin position="2243"/>
        <end position="2318"/>
    </location>
</feature>
<dbReference type="Gene3D" id="3.30.559.10">
    <property type="entry name" value="Chloramphenicol acetyltransferase-like domain"/>
    <property type="match status" value="2"/>
</dbReference>
<dbReference type="PROSITE" id="PS00455">
    <property type="entry name" value="AMP_BINDING"/>
    <property type="match status" value="2"/>
</dbReference>
<dbReference type="Gene3D" id="3.40.50.980">
    <property type="match status" value="4"/>
</dbReference>
<dbReference type="InterPro" id="IPR023213">
    <property type="entry name" value="CAT-like_dom_sf"/>
</dbReference>